<accession>A0ABY8K094</accession>
<keyword evidence="1" id="KW-1133">Transmembrane helix</keyword>
<sequence>MSALLTGSRLRSRTLVFSVALTVGVVVGVLGPLLIDVTHPVGHAVHLVLSAGWSWAALAFCVGLARKSRGEAVLLATASLVTAVIAYYLTKLGQGTYLTVDLDDPTGAAPYVLWSAFASKTLLWCGVACVTGPVLGLAGNLARNPGPRGLPFRMLVPLLAVVEMSERLGVEAPLQDPVVGATWTVVRLAAITALVALAGRAVMTWRLRPVAGQADK</sequence>
<evidence type="ECO:0000256" key="1">
    <source>
        <dbReference type="SAM" id="Phobius"/>
    </source>
</evidence>
<keyword evidence="1" id="KW-0472">Membrane</keyword>
<proteinExistence type="predicted"/>
<feature type="transmembrane region" description="Helical" evidence="1">
    <location>
        <begin position="15"/>
        <end position="35"/>
    </location>
</feature>
<keyword evidence="1" id="KW-0812">Transmembrane</keyword>
<evidence type="ECO:0000313" key="2">
    <source>
        <dbReference type="EMBL" id="WGD40919.1"/>
    </source>
</evidence>
<protein>
    <submittedName>
        <fullName evidence="2">DUF6518 family protein</fullName>
    </submittedName>
</protein>
<keyword evidence="3" id="KW-1185">Reference proteome</keyword>
<dbReference type="EMBL" id="CP121682">
    <property type="protein sequence ID" value="WGD40919.1"/>
    <property type="molecule type" value="Genomic_DNA"/>
</dbReference>
<dbReference type="Proteomes" id="UP001216440">
    <property type="component" value="Chromosome"/>
</dbReference>
<reference evidence="2 3" key="1">
    <citation type="submission" date="2023-03" db="EMBL/GenBank/DDBJ databases">
        <authorList>
            <person name="Mo P."/>
        </authorList>
    </citation>
    <scope>NUCLEOTIDE SEQUENCE [LARGE SCALE GENOMIC DNA]</scope>
    <source>
        <strain evidence="2 3">HUAS 5</strain>
    </source>
</reference>
<name>A0ABY8K094_9ACTN</name>
<evidence type="ECO:0000313" key="3">
    <source>
        <dbReference type="Proteomes" id="UP001216440"/>
    </source>
</evidence>
<dbReference type="RefSeq" id="WP_279334039.1">
    <property type="nucleotide sequence ID" value="NZ_CP121682.1"/>
</dbReference>
<feature type="transmembrane region" description="Helical" evidence="1">
    <location>
        <begin position="41"/>
        <end position="65"/>
    </location>
</feature>
<feature type="transmembrane region" description="Helical" evidence="1">
    <location>
        <begin position="72"/>
        <end position="90"/>
    </location>
</feature>
<organism evidence="2 3">
    <name type="scientific">Streptomyces cathayae</name>
    <dbReference type="NCBI Taxonomy" id="3031124"/>
    <lineage>
        <taxon>Bacteria</taxon>
        <taxon>Bacillati</taxon>
        <taxon>Actinomycetota</taxon>
        <taxon>Actinomycetes</taxon>
        <taxon>Kitasatosporales</taxon>
        <taxon>Streptomycetaceae</taxon>
        <taxon>Streptomyces</taxon>
    </lineage>
</organism>
<feature type="transmembrane region" description="Helical" evidence="1">
    <location>
        <begin position="180"/>
        <end position="199"/>
    </location>
</feature>
<gene>
    <name evidence="2" type="ORF">PYS65_12570</name>
</gene>